<organism evidence="1">
    <name type="scientific">Anguilla anguilla</name>
    <name type="common">European freshwater eel</name>
    <name type="synonym">Muraena anguilla</name>
    <dbReference type="NCBI Taxonomy" id="7936"/>
    <lineage>
        <taxon>Eukaryota</taxon>
        <taxon>Metazoa</taxon>
        <taxon>Chordata</taxon>
        <taxon>Craniata</taxon>
        <taxon>Vertebrata</taxon>
        <taxon>Euteleostomi</taxon>
        <taxon>Actinopterygii</taxon>
        <taxon>Neopterygii</taxon>
        <taxon>Teleostei</taxon>
        <taxon>Anguilliformes</taxon>
        <taxon>Anguillidae</taxon>
        <taxon>Anguilla</taxon>
    </lineage>
</organism>
<sequence>MPLFDFLSAAHRIVLTLHYPCFHMLCGSASKC</sequence>
<reference evidence="1" key="1">
    <citation type="submission" date="2014-11" db="EMBL/GenBank/DDBJ databases">
        <authorList>
            <person name="Amaro Gonzalez C."/>
        </authorList>
    </citation>
    <scope>NUCLEOTIDE SEQUENCE</scope>
</reference>
<accession>A0A0E9SD40</accession>
<reference evidence="1" key="2">
    <citation type="journal article" date="2015" name="Fish Shellfish Immunol.">
        <title>Early steps in the European eel (Anguilla anguilla)-Vibrio vulnificus interaction in the gills: Role of the RtxA13 toxin.</title>
        <authorList>
            <person name="Callol A."/>
            <person name="Pajuelo D."/>
            <person name="Ebbesson L."/>
            <person name="Teles M."/>
            <person name="MacKenzie S."/>
            <person name="Amaro C."/>
        </authorList>
    </citation>
    <scope>NUCLEOTIDE SEQUENCE</scope>
</reference>
<dbReference type="EMBL" id="GBXM01070159">
    <property type="protein sequence ID" value="JAH38418.1"/>
    <property type="molecule type" value="Transcribed_RNA"/>
</dbReference>
<protein>
    <submittedName>
        <fullName evidence="1">Uncharacterized protein</fullName>
    </submittedName>
</protein>
<dbReference type="AlphaFoldDB" id="A0A0E9SD40"/>
<name>A0A0E9SD40_ANGAN</name>
<evidence type="ECO:0000313" key="1">
    <source>
        <dbReference type="EMBL" id="JAH38418.1"/>
    </source>
</evidence>
<proteinExistence type="predicted"/>